<dbReference type="InterPro" id="IPR011600">
    <property type="entry name" value="Pept_C14_caspase"/>
</dbReference>
<keyword evidence="4" id="KW-1185">Reference proteome</keyword>
<dbReference type="PANTHER" id="PTHR48104">
    <property type="entry name" value="METACASPASE-4"/>
    <property type="match status" value="1"/>
</dbReference>
<dbReference type="PANTHER" id="PTHR48104:SF30">
    <property type="entry name" value="METACASPASE-1"/>
    <property type="match status" value="1"/>
</dbReference>
<dbReference type="InParanoid" id="A0A2H3DT83"/>
<dbReference type="EMBL" id="KZ293659">
    <property type="protein sequence ID" value="PBK92307.1"/>
    <property type="molecule type" value="Genomic_DNA"/>
</dbReference>
<dbReference type="AlphaFoldDB" id="A0A2H3DT83"/>
<evidence type="ECO:0000313" key="4">
    <source>
        <dbReference type="Proteomes" id="UP000217790"/>
    </source>
</evidence>
<accession>A0A2H3DT83</accession>
<gene>
    <name evidence="3" type="ORF">ARMGADRAFT_1013524</name>
</gene>
<name>A0A2H3DT83_ARMGA</name>
<evidence type="ECO:0000313" key="3">
    <source>
        <dbReference type="EMBL" id="PBK92307.1"/>
    </source>
</evidence>
<dbReference type="GO" id="GO:0004197">
    <property type="term" value="F:cysteine-type endopeptidase activity"/>
    <property type="evidence" value="ECO:0007669"/>
    <property type="project" value="InterPro"/>
</dbReference>
<protein>
    <recommendedName>
        <fullName evidence="2">Peptidase C14 caspase domain-containing protein</fullName>
    </recommendedName>
</protein>
<comment type="similarity">
    <text evidence="1">Belongs to the peptidase C14B family.</text>
</comment>
<reference evidence="4" key="1">
    <citation type="journal article" date="2017" name="Nat. Ecol. Evol.">
        <title>Genome expansion and lineage-specific genetic innovations in the forest pathogenic fungi Armillaria.</title>
        <authorList>
            <person name="Sipos G."/>
            <person name="Prasanna A.N."/>
            <person name="Walter M.C."/>
            <person name="O'Connor E."/>
            <person name="Balint B."/>
            <person name="Krizsan K."/>
            <person name="Kiss B."/>
            <person name="Hess J."/>
            <person name="Varga T."/>
            <person name="Slot J."/>
            <person name="Riley R."/>
            <person name="Boka B."/>
            <person name="Rigling D."/>
            <person name="Barry K."/>
            <person name="Lee J."/>
            <person name="Mihaltcheva S."/>
            <person name="LaButti K."/>
            <person name="Lipzen A."/>
            <person name="Waldron R."/>
            <person name="Moloney N.M."/>
            <person name="Sperisen C."/>
            <person name="Kredics L."/>
            <person name="Vagvoelgyi C."/>
            <person name="Patrignani A."/>
            <person name="Fitzpatrick D."/>
            <person name="Nagy I."/>
            <person name="Doyle S."/>
            <person name="Anderson J.B."/>
            <person name="Grigoriev I.V."/>
            <person name="Gueldener U."/>
            <person name="Muensterkoetter M."/>
            <person name="Nagy L.G."/>
        </authorList>
    </citation>
    <scope>NUCLEOTIDE SEQUENCE [LARGE SCALE GENOMIC DNA]</scope>
    <source>
        <strain evidence="4">Ar21-2</strain>
    </source>
</reference>
<dbReference type="OrthoDB" id="10255174at2759"/>
<dbReference type="GO" id="GO:0006508">
    <property type="term" value="P:proteolysis"/>
    <property type="evidence" value="ECO:0007669"/>
    <property type="project" value="InterPro"/>
</dbReference>
<sequence>MEKYFVEDLAVPEERIQRLLGPKNNYDTSALETYSIPSRENILSVLHSLIDNDKIGDDDPIIIFVAGHGLRYLVSYEDSDSDHEHDCESPLKYMEALCPIDRGTPGSNDNPIPDISDWELNTIFSVLSRAKGHRITVLLDCCHAGSITRTYSGEQTAPLPNDTSLQDMLSAGEKGLTKLLGCETVFSEDWVPDMDSHVVIAACREEERANSWHQKKDGTKVARGVFTSLLIETLRSNVLKEGATYVNLVKAVCKALRRHQLRCRYQLQTQTPNVAGRRQDMRLWYQD</sequence>
<proteinExistence type="inferred from homology"/>
<evidence type="ECO:0000259" key="2">
    <source>
        <dbReference type="Pfam" id="PF00656"/>
    </source>
</evidence>
<dbReference type="GO" id="GO:0005737">
    <property type="term" value="C:cytoplasm"/>
    <property type="evidence" value="ECO:0007669"/>
    <property type="project" value="TreeGrafter"/>
</dbReference>
<dbReference type="InterPro" id="IPR050452">
    <property type="entry name" value="Metacaspase"/>
</dbReference>
<organism evidence="3 4">
    <name type="scientific">Armillaria gallica</name>
    <name type="common">Bulbous honey fungus</name>
    <name type="synonym">Armillaria bulbosa</name>
    <dbReference type="NCBI Taxonomy" id="47427"/>
    <lineage>
        <taxon>Eukaryota</taxon>
        <taxon>Fungi</taxon>
        <taxon>Dikarya</taxon>
        <taxon>Basidiomycota</taxon>
        <taxon>Agaricomycotina</taxon>
        <taxon>Agaricomycetes</taxon>
        <taxon>Agaricomycetidae</taxon>
        <taxon>Agaricales</taxon>
        <taxon>Marasmiineae</taxon>
        <taxon>Physalacriaceae</taxon>
        <taxon>Armillaria</taxon>
    </lineage>
</organism>
<dbReference type="Pfam" id="PF00656">
    <property type="entry name" value="Peptidase_C14"/>
    <property type="match status" value="1"/>
</dbReference>
<dbReference type="Gene3D" id="3.40.50.1460">
    <property type="match status" value="1"/>
</dbReference>
<evidence type="ECO:0000256" key="1">
    <source>
        <dbReference type="ARBA" id="ARBA00009005"/>
    </source>
</evidence>
<feature type="domain" description="Peptidase C14 caspase" evidence="2">
    <location>
        <begin position="32"/>
        <end position="273"/>
    </location>
</feature>
<dbReference type="Proteomes" id="UP000217790">
    <property type="component" value="Unassembled WGS sequence"/>
</dbReference>